<gene>
    <name evidence="9" type="ORF">KIN20_033746</name>
</gene>
<feature type="compositionally biased region" description="Polar residues" evidence="7">
    <location>
        <begin position="434"/>
        <end position="443"/>
    </location>
</feature>
<keyword evidence="2" id="KW-0147">Chitin-binding</keyword>
<evidence type="ECO:0000256" key="1">
    <source>
        <dbReference type="ARBA" id="ARBA00022473"/>
    </source>
</evidence>
<keyword evidence="1" id="KW-0217">Developmental protein</keyword>
<feature type="domain" description="Chitin-binding type-2" evidence="8">
    <location>
        <begin position="334"/>
        <end position="380"/>
    </location>
</feature>
<dbReference type="InterPro" id="IPR002557">
    <property type="entry name" value="Chitin-bd_dom"/>
</dbReference>
<dbReference type="AlphaFoldDB" id="A0AAD5R943"/>
<dbReference type="PANTHER" id="PTHR23301:SF94">
    <property type="entry name" value="CHITIN-BINDING TYPE-2 DOMAIN-CONTAINING PROTEIN"/>
    <property type="match status" value="1"/>
</dbReference>
<comment type="caution">
    <text evidence="9">The sequence shown here is derived from an EMBL/GenBank/DDBJ whole genome shotgun (WGS) entry which is preliminary data.</text>
</comment>
<keyword evidence="10" id="KW-1185">Reference proteome</keyword>
<evidence type="ECO:0000256" key="7">
    <source>
        <dbReference type="SAM" id="MobiDB-lite"/>
    </source>
</evidence>
<evidence type="ECO:0000259" key="8">
    <source>
        <dbReference type="PROSITE" id="PS50940"/>
    </source>
</evidence>
<keyword evidence="6" id="KW-0325">Glycoprotein</keyword>
<feature type="region of interest" description="Disordered" evidence="7">
    <location>
        <begin position="409"/>
        <end position="451"/>
    </location>
</feature>
<evidence type="ECO:0000313" key="10">
    <source>
        <dbReference type="Proteomes" id="UP001196413"/>
    </source>
</evidence>
<evidence type="ECO:0000256" key="6">
    <source>
        <dbReference type="ARBA" id="ARBA00023180"/>
    </source>
</evidence>
<evidence type="ECO:0000313" key="9">
    <source>
        <dbReference type="EMBL" id="KAJ1371746.1"/>
    </source>
</evidence>
<dbReference type="Pfam" id="PF01607">
    <property type="entry name" value="CBM_14"/>
    <property type="match status" value="3"/>
</dbReference>
<dbReference type="PANTHER" id="PTHR23301">
    <property type="entry name" value="CHITIN BINDING PERITROPHIN-A"/>
    <property type="match status" value="1"/>
</dbReference>
<organism evidence="9 10">
    <name type="scientific">Parelaphostrongylus tenuis</name>
    <name type="common">Meningeal worm</name>
    <dbReference type="NCBI Taxonomy" id="148309"/>
    <lineage>
        <taxon>Eukaryota</taxon>
        <taxon>Metazoa</taxon>
        <taxon>Ecdysozoa</taxon>
        <taxon>Nematoda</taxon>
        <taxon>Chromadorea</taxon>
        <taxon>Rhabditida</taxon>
        <taxon>Rhabditina</taxon>
        <taxon>Rhabditomorpha</taxon>
        <taxon>Strongyloidea</taxon>
        <taxon>Metastrongylidae</taxon>
        <taxon>Parelaphostrongylus</taxon>
    </lineage>
</organism>
<dbReference type="Gene3D" id="2.170.140.10">
    <property type="entry name" value="Chitin binding domain"/>
    <property type="match status" value="3"/>
</dbReference>
<keyword evidence="5" id="KW-1015">Disulfide bond</keyword>
<dbReference type="SUPFAM" id="SSF57625">
    <property type="entry name" value="Invertebrate chitin-binding proteins"/>
    <property type="match status" value="5"/>
</dbReference>
<name>A0AAD5R943_PARTN</name>
<evidence type="ECO:0000256" key="4">
    <source>
        <dbReference type="ARBA" id="ARBA00022737"/>
    </source>
</evidence>
<dbReference type="GO" id="GO:0005576">
    <property type="term" value="C:extracellular region"/>
    <property type="evidence" value="ECO:0007669"/>
    <property type="project" value="InterPro"/>
</dbReference>
<keyword evidence="3" id="KW-0732">Signal</keyword>
<feature type="domain" description="Chitin-binding type-2" evidence="8">
    <location>
        <begin position="665"/>
        <end position="710"/>
    </location>
</feature>
<dbReference type="InterPro" id="IPR051940">
    <property type="entry name" value="Chitin_bind-dev_reg"/>
</dbReference>
<evidence type="ECO:0000256" key="2">
    <source>
        <dbReference type="ARBA" id="ARBA00022669"/>
    </source>
</evidence>
<keyword evidence="4" id="KW-0677">Repeat</keyword>
<dbReference type="EMBL" id="JAHQIW010007037">
    <property type="protein sequence ID" value="KAJ1371746.1"/>
    <property type="molecule type" value="Genomic_DNA"/>
</dbReference>
<dbReference type="PROSITE" id="PS50940">
    <property type="entry name" value="CHIT_BIND_II"/>
    <property type="match status" value="5"/>
</dbReference>
<dbReference type="Proteomes" id="UP001196413">
    <property type="component" value="Unassembled WGS sequence"/>
</dbReference>
<feature type="domain" description="Chitin-binding type-2" evidence="8">
    <location>
        <begin position="276"/>
        <end position="331"/>
    </location>
</feature>
<sequence length="944" mass="107850">MWKILTTELNRYVKCTPRPFIVGCGHGEIFDYHLKKCRPWRFGDVCAMSGMCNGHEWESVPLEKCGQQFIYCKGSVATLYTCEDGMVFNGDCTRREAVDGCGVCEKGERRSTDSCDKFFECVHSAKSGLMWKLKKCPSSEAFNYRLKICQKNYTCTKRTTVNRVLNGSSFPINCRDYMYCTGDHYEMFTCPPYTSWDPHTKLCVMDPKCKLSSDQTPNECFSGDTIPSTDCITYKICINGTYFPARCKDDSRFYAVPCSHCSKSSNSYSIDRLTYPGQCEKNSRLPHDHDCAAYYECEGERWSYKRCDKPDEVYDASTRKCQRGAAWQCSSSAEVQCRSGEKIIHRDSLMCDRFTECIHGKWVDQQCPSGNIYDMEMMNCLPGRCSEQQQLPQVLSPPSPPPLSLRHIQKMQGHSPTPPQELIETVPGHPPTPSQKFTQTKAGHSSAPPKSLYKQIQDIRQLLLKDLFRQIQDIRQLLLMNLSKQIQDIRQLLLKNLSRQIQDIRQLRPRSLCNQIKDIRQLLLMNLSKTDPRYPPAPPQEFVQTDPRHPSAPPRKFVQTDEGHPPAPPQKFIQTNLGHPSAPPQEFVQSDPGHPPALPQEFVLKDPGHALFPSLEFISIDPGHPAESGDGARPTQFDDVPVNTAQRYDYYQLISTLYLIFGFVSPSCVGNISLADQYDCARYWECGLSGRFWSRACPAGYVYSISRKYCIPGKCDQRVCVERTFQPVAECGEFKTCHRGRWIYARCDHGKRFFNGVCIDEKCTKSNLTEQHYSLVQCRSGAVRPHPSSQKLYMFCQYGVWTERACHEEEAVFDWKVPGCVVYRTYSLDDYKPQCYDGDTRAIPQQCSLYEECIYGEWVKKACPYGQRFFNGYCVEGKCYGESQYCQESSGVDGYRRVSHDCSKYYQCVHGKWMERPCAPGTVFNEQLSVCDHAANVPECGGRN</sequence>
<feature type="domain" description="Chitin-binding type-2" evidence="8">
    <location>
        <begin position="883"/>
        <end position="942"/>
    </location>
</feature>
<feature type="domain" description="Chitin-binding type-2" evidence="8">
    <location>
        <begin position="152"/>
        <end position="211"/>
    </location>
</feature>
<proteinExistence type="predicted"/>
<protein>
    <recommendedName>
        <fullName evidence="8">Chitin-binding type-2 domain-containing protein</fullName>
    </recommendedName>
</protein>
<dbReference type="SMART" id="SM00494">
    <property type="entry name" value="ChtBD2"/>
    <property type="match status" value="9"/>
</dbReference>
<accession>A0AAD5R943</accession>
<dbReference type="InterPro" id="IPR036508">
    <property type="entry name" value="Chitin-bd_dom_sf"/>
</dbReference>
<reference evidence="9" key="1">
    <citation type="submission" date="2021-06" db="EMBL/GenBank/DDBJ databases">
        <title>Parelaphostrongylus tenuis whole genome reference sequence.</title>
        <authorList>
            <person name="Garwood T.J."/>
            <person name="Larsen P.A."/>
            <person name="Fountain-Jones N.M."/>
            <person name="Garbe J.R."/>
            <person name="Macchietto M.G."/>
            <person name="Kania S.A."/>
            <person name="Gerhold R.W."/>
            <person name="Richards J.E."/>
            <person name="Wolf T.M."/>
        </authorList>
    </citation>
    <scope>NUCLEOTIDE SEQUENCE</scope>
    <source>
        <strain evidence="9">MNPRO001-30</strain>
        <tissue evidence="9">Meninges</tissue>
    </source>
</reference>
<feature type="region of interest" description="Disordered" evidence="7">
    <location>
        <begin position="530"/>
        <end position="570"/>
    </location>
</feature>
<evidence type="ECO:0000256" key="5">
    <source>
        <dbReference type="ARBA" id="ARBA00023157"/>
    </source>
</evidence>
<evidence type="ECO:0000256" key="3">
    <source>
        <dbReference type="ARBA" id="ARBA00022729"/>
    </source>
</evidence>
<dbReference type="GO" id="GO:0008061">
    <property type="term" value="F:chitin binding"/>
    <property type="evidence" value="ECO:0007669"/>
    <property type="project" value="UniProtKB-KW"/>
</dbReference>